<organism evidence="1 2">
    <name type="scientific">Lentinula aff. lateritia</name>
    <dbReference type="NCBI Taxonomy" id="2804960"/>
    <lineage>
        <taxon>Eukaryota</taxon>
        <taxon>Fungi</taxon>
        <taxon>Dikarya</taxon>
        <taxon>Basidiomycota</taxon>
        <taxon>Agaricomycotina</taxon>
        <taxon>Agaricomycetes</taxon>
        <taxon>Agaricomycetidae</taxon>
        <taxon>Agaricales</taxon>
        <taxon>Marasmiineae</taxon>
        <taxon>Omphalotaceae</taxon>
        <taxon>Lentinula</taxon>
    </lineage>
</organism>
<dbReference type="EMBL" id="MU795743">
    <property type="protein sequence ID" value="KAJ3804950.1"/>
    <property type="molecule type" value="Genomic_DNA"/>
</dbReference>
<proteinExistence type="predicted"/>
<name>A0ACC1TJM9_9AGAR</name>
<reference evidence="1" key="1">
    <citation type="submission" date="2022-09" db="EMBL/GenBank/DDBJ databases">
        <title>A Global Phylogenomic Analysis of the Shiitake Genus Lentinula.</title>
        <authorList>
            <consortium name="DOE Joint Genome Institute"/>
            <person name="Sierra-Patev S."/>
            <person name="Min B."/>
            <person name="Naranjo-Ortiz M."/>
            <person name="Looney B."/>
            <person name="Konkel Z."/>
            <person name="Slot J.C."/>
            <person name="Sakamoto Y."/>
            <person name="Steenwyk J.L."/>
            <person name="Rokas A."/>
            <person name="Carro J."/>
            <person name="Camarero S."/>
            <person name="Ferreira P."/>
            <person name="Molpeceres G."/>
            <person name="Ruiz-Duenas F.J."/>
            <person name="Serrano A."/>
            <person name="Henrissat B."/>
            <person name="Drula E."/>
            <person name="Hughes K.W."/>
            <person name="Mata J.L."/>
            <person name="Ishikawa N.K."/>
            <person name="Vargas-Isla R."/>
            <person name="Ushijima S."/>
            <person name="Smith C.A."/>
            <person name="Ahrendt S."/>
            <person name="Andreopoulos W."/>
            <person name="He G."/>
            <person name="Labutti K."/>
            <person name="Lipzen A."/>
            <person name="Ng V."/>
            <person name="Riley R."/>
            <person name="Sandor L."/>
            <person name="Barry K."/>
            <person name="Martinez A.T."/>
            <person name="Xiao Y."/>
            <person name="Gibbons J.G."/>
            <person name="Terashima K."/>
            <person name="Grigoriev I.V."/>
            <person name="Hibbett D.S."/>
        </authorList>
    </citation>
    <scope>NUCLEOTIDE SEQUENCE</scope>
    <source>
        <strain evidence="1">TMI1499</strain>
    </source>
</reference>
<protein>
    <submittedName>
        <fullName evidence="1">Cytochrome P450</fullName>
    </submittedName>
</protein>
<evidence type="ECO:0000313" key="2">
    <source>
        <dbReference type="Proteomes" id="UP001163835"/>
    </source>
</evidence>
<evidence type="ECO:0000313" key="1">
    <source>
        <dbReference type="EMBL" id="KAJ3804950.1"/>
    </source>
</evidence>
<dbReference type="Proteomes" id="UP001163835">
    <property type="component" value="Unassembled WGS sequence"/>
</dbReference>
<feature type="non-terminal residue" evidence="1">
    <location>
        <position position="1"/>
    </location>
</feature>
<keyword evidence="2" id="KW-1185">Reference proteome</keyword>
<gene>
    <name evidence="1" type="ORF">F5876DRAFT_52628</name>
</gene>
<sequence>SKLKDVDLCNQSRSLLIAGQEATGGFLSWALYELAKNVAWQKQVRAELLQLRTKSGGQLTQADVELAQYLNAHLKETMRLHPSVPIVDRTASQDILLPLSQPISTKSGTKITEILIKKGQIIHCMISSFNRFNTVWGPDAENFDPLHWINKSRMLQGKPIGPYANM</sequence>
<accession>A0ACC1TJM9</accession>
<comment type="caution">
    <text evidence="1">The sequence shown here is derived from an EMBL/GenBank/DDBJ whole genome shotgun (WGS) entry which is preliminary data.</text>
</comment>